<accession>A0A8X6QEK3</accession>
<feature type="non-terminal residue" evidence="1">
    <location>
        <position position="1"/>
    </location>
</feature>
<reference evidence="1" key="1">
    <citation type="submission" date="2020-08" db="EMBL/GenBank/DDBJ databases">
        <title>Multicomponent nature underlies the extraordinary mechanical properties of spider dragline silk.</title>
        <authorList>
            <person name="Kono N."/>
            <person name="Nakamura H."/>
            <person name="Mori M."/>
            <person name="Yoshida Y."/>
            <person name="Ohtoshi R."/>
            <person name="Malay A.D."/>
            <person name="Moran D.A.P."/>
            <person name="Tomita M."/>
            <person name="Numata K."/>
            <person name="Arakawa K."/>
        </authorList>
    </citation>
    <scope>NUCLEOTIDE SEQUENCE</scope>
</reference>
<gene>
    <name evidence="1" type="ORF">NPIL_342231</name>
</gene>
<organism evidence="1 2">
    <name type="scientific">Nephila pilipes</name>
    <name type="common">Giant wood spider</name>
    <name type="synonym">Nephila maculata</name>
    <dbReference type="NCBI Taxonomy" id="299642"/>
    <lineage>
        <taxon>Eukaryota</taxon>
        <taxon>Metazoa</taxon>
        <taxon>Ecdysozoa</taxon>
        <taxon>Arthropoda</taxon>
        <taxon>Chelicerata</taxon>
        <taxon>Arachnida</taxon>
        <taxon>Araneae</taxon>
        <taxon>Araneomorphae</taxon>
        <taxon>Entelegynae</taxon>
        <taxon>Araneoidea</taxon>
        <taxon>Nephilidae</taxon>
        <taxon>Nephila</taxon>
    </lineage>
</organism>
<proteinExistence type="predicted"/>
<dbReference type="Proteomes" id="UP000887013">
    <property type="component" value="Unassembled WGS sequence"/>
</dbReference>
<dbReference type="AlphaFoldDB" id="A0A8X6QEK3"/>
<sequence>YCYVDWISNQSIIDYLRPTGCEYDLLSLEGVKSLNSSCCRPIALV</sequence>
<evidence type="ECO:0000313" key="1">
    <source>
        <dbReference type="EMBL" id="GFU14295.1"/>
    </source>
</evidence>
<dbReference type="EMBL" id="BMAW01125837">
    <property type="protein sequence ID" value="GFU14295.1"/>
    <property type="molecule type" value="Genomic_DNA"/>
</dbReference>
<keyword evidence="2" id="KW-1185">Reference proteome</keyword>
<comment type="caution">
    <text evidence="1">The sequence shown here is derived from an EMBL/GenBank/DDBJ whole genome shotgun (WGS) entry which is preliminary data.</text>
</comment>
<protein>
    <submittedName>
        <fullName evidence="1">Uncharacterized protein</fullName>
    </submittedName>
</protein>
<evidence type="ECO:0000313" key="2">
    <source>
        <dbReference type="Proteomes" id="UP000887013"/>
    </source>
</evidence>
<name>A0A8X6QEK3_NEPPI</name>